<dbReference type="SMART" id="SM00717">
    <property type="entry name" value="SANT"/>
    <property type="match status" value="4"/>
</dbReference>
<evidence type="ECO:0000259" key="9">
    <source>
        <dbReference type="PROSITE" id="PS51293"/>
    </source>
</evidence>
<dbReference type="FunFam" id="1.10.10.60:FF:000314">
    <property type="entry name" value="Small nuclear RNA-activating complex, polypeptide 4"/>
    <property type="match status" value="1"/>
</dbReference>
<dbReference type="GO" id="GO:0042796">
    <property type="term" value="P:snRNA transcription by RNA polymerase III"/>
    <property type="evidence" value="ECO:0007669"/>
    <property type="project" value="TreeGrafter"/>
</dbReference>
<dbReference type="EMBL" id="CAAGRJ010010194">
    <property type="protein sequence ID" value="VFV27636.1"/>
    <property type="molecule type" value="Genomic_DNA"/>
</dbReference>
<dbReference type="Pfam" id="PF00249">
    <property type="entry name" value="Myb_DNA-binding"/>
    <property type="match status" value="1"/>
</dbReference>
<evidence type="ECO:0000259" key="10">
    <source>
        <dbReference type="PROSITE" id="PS51294"/>
    </source>
</evidence>
<dbReference type="InterPro" id="IPR001005">
    <property type="entry name" value="SANT/Myb"/>
</dbReference>
<dbReference type="SUPFAM" id="SSF46689">
    <property type="entry name" value="Homeodomain-like"/>
    <property type="match status" value="3"/>
</dbReference>
<keyword evidence="4" id="KW-0804">Transcription</keyword>
<gene>
    <name evidence="11" type="ORF">LYPA_23C015558</name>
</gene>
<feature type="region of interest" description="Disordered" evidence="7">
    <location>
        <begin position="21"/>
        <end position="81"/>
    </location>
</feature>
<feature type="domain" description="HTH myb-type" evidence="10">
    <location>
        <begin position="461"/>
        <end position="516"/>
    </location>
</feature>
<evidence type="ECO:0000256" key="3">
    <source>
        <dbReference type="ARBA" id="ARBA00023125"/>
    </source>
</evidence>
<dbReference type="InterPro" id="IPR017930">
    <property type="entry name" value="Myb_dom"/>
</dbReference>
<feature type="compositionally biased region" description="Pro residues" evidence="7">
    <location>
        <begin position="1010"/>
        <end position="1019"/>
    </location>
</feature>
<keyword evidence="2" id="KW-0805">Transcription regulation</keyword>
<dbReference type="PROSITE" id="PS50090">
    <property type="entry name" value="MYB_LIKE"/>
    <property type="match status" value="2"/>
</dbReference>
<feature type="region of interest" description="Disordered" evidence="7">
    <location>
        <begin position="703"/>
        <end position="778"/>
    </location>
</feature>
<evidence type="ECO:0000256" key="1">
    <source>
        <dbReference type="ARBA" id="ARBA00022737"/>
    </source>
</evidence>
<dbReference type="PROSITE" id="PS51293">
    <property type="entry name" value="SANT"/>
    <property type="match status" value="1"/>
</dbReference>
<dbReference type="InterPro" id="IPR051575">
    <property type="entry name" value="Myb-like_DNA-bd"/>
</dbReference>
<reference evidence="11 12" key="1">
    <citation type="submission" date="2019-01" db="EMBL/GenBank/DDBJ databases">
        <authorList>
            <person name="Alioto T."/>
            <person name="Alioto T."/>
        </authorList>
    </citation>
    <scope>NUCLEOTIDE SEQUENCE [LARGE SCALE GENOMIC DNA]</scope>
</reference>
<dbReference type="GO" id="GO:0042795">
    <property type="term" value="P:snRNA transcription by RNA polymerase II"/>
    <property type="evidence" value="ECO:0007669"/>
    <property type="project" value="TreeGrafter"/>
</dbReference>
<feature type="region of interest" description="Disordered" evidence="7">
    <location>
        <begin position="843"/>
        <end position="865"/>
    </location>
</feature>
<feature type="domain" description="Myb-like" evidence="8">
    <location>
        <begin position="461"/>
        <end position="512"/>
    </location>
</feature>
<dbReference type="Gene3D" id="1.10.10.60">
    <property type="entry name" value="Homeodomain-like"/>
    <property type="match status" value="2"/>
</dbReference>
<dbReference type="InterPro" id="IPR009057">
    <property type="entry name" value="Homeodomain-like_sf"/>
</dbReference>
<evidence type="ECO:0000256" key="4">
    <source>
        <dbReference type="ARBA" id="ARBA00023163"/>
    </source>
</evidence>
<dbReference type="GO" id="GO:0001006">
    <property type="term" value="F:RNA polymerase III type 3 promoter sequence-specific DNA binding"/>
    <property type="evidence" value="ECO:0007669"/>
    <property type="project" value="TreeGrafter"/>
</dbReference>
<feature type="compositionally biased region" description="Polar residues" evidence="7">
    <location>
        <begin position="722"/>
        <end position="732"/>
    </location>
</feature>
<dbReference type="CDD" id="cd00167">
    <property type="entry name" value="SANT"/>
    <property type="match status" value="2"/>
</dbReference>
<sequence>MDVDAEREKIAKEIEELERILDPSSSSISVEVSESGLALDSEADSLPEEDSDAAGSLASEEERWGEASNGEDDPKKTLPEDPETCLQLNMVYQEVIQERLAEVSLLLAQNREQQEEIMCDLAGSKGPKVKDSKSLPPNLYIGHFMKPYFKDRVTGVGPPANEDTREKAAQGIKAFEELLVTKWKNWEKALLRRSVVSDRLQRLLQPKLLKLEYLHQKRSRVTSEAERQVLEKQSREAEKEVQDIRELPEEALLGNRLDGHDWEKISNVNFEGGRSAEEIRKFWQNCEHPSINKQEWSGPEVEQLKAVAATHGHLQWQKIAKELGGSGASERAVAFATCTLAGPPRGRSPGNAHCALPPPRKTGRSAFQCLQKYQQHNRALKRREWTPEEDHLLTQLVREMRVGSHIPYRRSGSSGLQFSFRLSPSFWCRDSAGQRGTTREGVLAPDAACVPAALRYLRRLHFGLKKGRWSAKEEEKLLELIEKYGVGHWAKIASELPHRTGSQCLSKWKIMVRGSRHPAGGWGVRGGGERRDVWFLALALSSSWSPRAWRPGRLLRLPLETVLQVLRTNTAHRCRTLKEKLRQPGLLGPSVGAGPSDRAVAGPCVRQLWHRTIGNRQRWRGHSLQRRLLERQLLMAVSPWVGDIVLPCTPRRPAAAHTRADGIRKQLQDAHLASTPVFTLFIQLFQIDTAGCMEVVRERKAQPPALLQTGTRDPVPGLLPMPSSTRNATGHSFRSVPAREAAKQSASLKGSRGLQPCHAESGPQAPPPAPCGPRPKPKTVSELLREKRLREARARKAAPGAVVLPPQLLLSSPLILQPRLPVAPHGPSASGLAVTASVLSRPSAPAATEPCTPGSRASAEDGRPSTLPVLAGALASTEAAPAASVVPVLGPSQVPVNCHRGGPGQSQAPATAQKQGLPEAPPFLPAVPSPSQLPVQPICPTPAVGTHERGPQVVASTPLPVTWVLTAQGLLPVPTVVGLPGPVGTSDSKGLSAALSSSLPGTQIGRGPGLPGPTHPWQPPTSRDTDSDPPSKTDPPGLPMPHQSQGSVEVDRDGAHGPAGGSFPGEAQVAGDTAVSGAPSQATLLADHPEAKSPRPSQPPLRGGTGPGSGPGGTAGSALRPERLGEPLGRERPPPPRPGPERGALDLDLVSQEGEAVVREWLRGQRGVSVPPLGGGLPYQPPALCSLRALSALLLQKAALERRAASLVPGGAGALHASLGQVRRWLRDSPAYLLLKARFLAAFTLPALLATLSPDGVPTTLSVATRADPESEDDLGLEESELTDGCSTSGPRAGPAAATPIQVGGRGHVAPTPPPRGRCGCPAHPEQRGQECVGAVADWLLRRKLALGSVCADVASLEASVENGRGRNLSTHETPRPPLGPLAWPHSPAGGLSRRAQAPRTAHTHMRTPAGGPARPGPRGPSRGLLWRPRPQKSLPSCGGKTPFPVA</sequence>
<feature type="compositionally biased region" description="Gly residues" evidence="7">
    <location>
        <begin position="1103"/>
        <end position="1115"/>
    </location>
</feature>
<feature type="compositionally biased region" description="Acidic residues" evidence="7">
    <location>
        <begin position="41"/>
        <end position="52"/>
    </location>
</feature>
<name>A0A485N6W0_LYNPA</name>
<dbReference type="InterPro" id="IPR017884">
    <property type="entry name" value="SANT_dom"/>
</dbReference>
<protein>
    <submittedName>
        <fullName evidence="11">Snrna-activating protein complex</fullName>
    </submittedName>
</protein>
<evidence type="ECO:0000256" key="5">
    <source>
        <dbReference type="ARBA" id="ARBA00023242"/>
    </source>
</evidence>
<keyword evidence="6" id="KW-0175">Coiled coil</keyword>
<dbReference type="Proteomes" id="UP000386466">
    <property type="component" value="Unassembled WGS sequence"/>
</dbReference>
<keyword evidence="5" id="KW-0539">Nucleus</keyword>
<evidence type="ECO:0000313" key="12">
    <source>
        <dbReference type="Proteomes" id="UP000386466"/>
    </source>
</evidence>
<feature type="compositionally biased region" description="Basic and acidic residues" evidence="7">
    <location>
        <begin position="1120"/>
        <end position="1144"/>
    </location>
</feature>
<dbReference type="GO" id="GO:0019185">
    <property type="term" value="C:snRNA-activating protein complex"/>
    <property type="evidence" value="ECO:0007669"/>
    <property type="project" value="TreeGrafter"/>
</dbReference>
<feature type="compositionally biased region" description="Low complexity" evidence="7">
    <location>
        <begin position="24"/>
        <end position="35"/>
    </location>
</feature>
<feature type="coiled-coil region" evidence="6">
    <location>
        <begin position="220"/>
        <end position="247"/>
    </location>
</feature>
<dbReference type="PROSITE" id="PS51294">
    <property type="entry name" value="HTH_MYB"/>
    <property type="match status" value="1"/>
</dbReference>
<evidence type="ECO:0000256" key="2">
    <source>
        <dbReference type="ARBA" id="ARBA00023015"/>
    </source>
</evidence>
<feature type="region of interest" description="Disordered" evidence="7">
    <location>
        <begin position="986"/>
        <end position="1144"/>
    </location>
</feature>
<feature type="region of interest" description="Disordered" evidence="7">
    <location>
        <begin position="1361"/>
        <end position="1447"/>
    </location>
</feature>
<evidence type="ECO:0000313" key="11">
    <source>
        <dbReference type="EMBL" id="VFV27636.1"/>
    </source>
</evidence>
<evidence type="ECO:0000256" key="6">
    <source>
        <dbReference type="SAM" id="Coils"/>
    </source>
</evidence>
<feature type="compositionally biased region" description="Pro residues" evidence="7">
    <location>
        <begin position="764"/>
        <end position="774"/>
    </location>
</feature>
<keyword evidence="3" id="KW-0238">DNA-binding</keyword>
<organism evidence="11 12">
    <name type="scientific">Lynx pardinus</name>
    <name type="common">Iberian lynx</name>
    <name type="synonym">Felis pardina</name>
    <dbReference type="NCBI Taxonomy" id="191816"/>
    <lineage>
        <taxon>Eukaryota</taxon>
        <taxon>Metazoa</taxon>
        <taxon>Chordata</taxon>
        <taxon>Craniata</taxon>
        <taxon>Vertebrata</taxon>
        <taxon>Euteleostomi</taxon>
        <taxon>Mammalia</taxon>
        <taxon>Eutheria</taxon>
        <taxon>Laurasiatheria</taxon>
        <taxon>Carnivora</taxon>
        <taxon>Feliformia</taxon>
        <taxon>Felidae</taxon>
        <taxon>Felinae</taxon>
        <taxon>Lynx</taxon>
    </lineage>
</organism>
<feature type="compositionally biased region" description="Polar residues" evidence="7">
    <location>
        <begin position="905"/>
        <end position="914"/>
    </location>
</feature>
<keyword evidence="1" id="KW-0677">Repeat</keyword>
<feature type="region of interest" description="Disordered" evidence="7">
    <location>
        <begin position="1266"/>
        <end position="1307"/>
    </location>
</feature>
<feature type="domain" description="Myb-like" evidence="8">
    <location>
        <begin position="288"/>
        <end position="331"/>
    </location>
</feature>
<feature type="region of interest" description="Disordered" evidence="7">
    <location>
        <begin position="898"/>
        <end position="920"/>
    </location>
</feature>
<evidence type="ECO:0000256" key="7">
    <source>
        <dbReference type="SAM" id="MobiDB-lite"/>
    </source>
</evidence>
<feature type="compositionally biased region" description="Acidic residues" evidence="7">
    <location>
        <begin position="1270"/>
        <end position="1282"/>
    </location>
</feature>
<evidence type="ECO:0000259" key="8">
    <source>
        <dbReference type="PROSITE" id="PS50090"/>
    </source>
</evidence>
<feature type="compositionally biased region" description="Low complexity" evidence="7">
    <location>
        <begin position="1420"/>
        <end position="1429"/>
    </location>
</feature>
<dbReference type="PANTHER" id="PTHR46621">
    <property type="entry name" value="SNRNA-ACTIVATING PROTEIN COMPLEX SUBUNIT 4"/>
    <property type="match status" value="1"/>
</dbReference>
<dbReference type="PANTHER" id="PTHR46621:SF1">
    <property type="entry name" value="SNRNA-ACTIVATING PROTEIN COMPLEX SUBUNIT 4"/>
    <property type="match status" value="1"/>
</dbReference>
<accession>A0A485N6W0</accession>
<keyword evidence="12" id="KW-1185">Reference proteome</keyword>
<feature type="compositionally biased region" description="Low complexity" evidence="7">
    <location>
        <begin position="986"/>
        <end position="999"/>
    </location>
</feature>
<feature type="domain" description="SANT" evidence="9">
    <location>
        <begin position="464"/>
        <end position="513"/>
    </location>
</feature>
<proteinExistence type="predicted"/>
<dbReference type="GO" id="GO:0000978">
    <property type="term" value="F:RNA polymerase II cis-regulatory region sequence-specific DNA binding"/>
    <property type="evidence" value="ECO:0007669"/>
    <property type="project" value="TreeGrafter"/>
</dbReference>